<comment type="caution">
    <text evidence="2">The sequence shown here is derived from an EMBL/GenBank/DDBJ whole genome shotgun (WGS) entry which is preliminary data.</text>
</comment>
<evidence type="ECO:0000313" key="3">
    <source>
        <dbReference type="Proteomes" id="UP000016568"/>
    </source>
</evidence>
<dbReference type="KEGG" id="ntd:EGO55_14360"/>
<protein>
    <recommendedName>
        <fullName evidence="4">PhoD-like phosphatase metallophosphatase domain-containing protein</fullName>
    </recommendedName>
</protein>
<keyword evidence="1" id="KW-0472">Membrane</keyword>
<proteinExistence type="predicted"/>
<accession>U2ZZ41</accession>
<dbReference type="InterPro" id="IPR038607">
    <property type="entry name" value="PhoD-like_sf"/>
</dbReference>
<keyword evidence="3" id="KW-1185">Reference proteome</keyword>
<organism evidence="2 3">
    <name type="scientific">Caenibius tardaugens NBRC 16725</name>
    <dbReference type="NCBI Taxonomy" id="1219035"/>
    <lineage>
        <taxon>Bacteria</taxon>
        <taxon>Pseudomonadati</taxon>
        <taxon>Pseudomonadota</taxon>
        <taxon>Alphaproteobacteria</taxon>
        <taxon>Sphingomonadales</taxon>
        <taxon>Erythrobacteraceae</taxon>
        <taxon>Caenibius</taxon>
    </lineage>
</organism>
<dbReference type="InterPro" id="IPR006311">
    <property type="entry name" value="TAT_signal"/>
</dbReference>
<evidence type="ECO:0008006" key="4">
    <source>
        <dbReference type="Google" id="ProtNLM"/>
    </source>
</evidence>
<dbReference type="OrthoDB" id="8175938at2"/>
<dbReference type="eggNOG" id="ENOG502Z9WK">
    <property type="taxonomic scope" value="Bacteria"/>
</dbReference>
<gene>
    <name evidence="2" type="ORF">NT2_01_05570</name>
</gene>
<feature type="transmembrane region" description="Helical" evidence="1">
    <location>
        <begin position="7"/>
        <end position="26"/>
    </location>
</feature>
<name>U2ZZ41_9SPHN</name>
<keyword evidence="1" id="KW-1133">Transmembrane helix</keyword>
<evidence type="ECO:0000313" key="2">
    <source>
        <dbReference type="EMBL" id="GAD47783.1"/>
    </source>
</evidence>
<dbReference type="RefSeq" id="WP_021688690.1">
    <property type="nucleotide sequence ID" value="NZ_BASZ01000001.1"/>
</dbReference>
<dbReference type="Proteomes" id="UP000016568">
    <property type="component" value="Unassembled WGS sequence"/>
</dbReference>
<dbReference type="PROSITE" id="PS51318">
    <property type="entry name" value="TAT"/>
    <property type="match status" value="1"/>
</dbReference>
<keyword evidence="1" id="KW-0812">Transmembrane</keyword>
<sequence>MYDRRHVLRGAAAMGLGTMFMGGVAWSRPTTPVRAILPSATHDTLGVKVLLDTPPSSAPVLKINGRAVAARKMDADGYSWGFVQSGLSAGKPHELALADERGKALRAPWQLKTLPPPDSAPDHFRVLFFTCAGGDEAGGPDGYLPVTVRRALFDRALSFSPDLAVANGDHVYWDLDTALKYRRDPVRRAQTEELYRKIAWIDQDLAFDSETNRRSVNTVAARQIASIYEDRFASVPLIFITDDHDYYENDNAGTWGYSLPPRPFIFGLQQQTQALAYPIALGRPDWGNAYEAGTVETLKIGKLLDLAFFDCRRGWSTGPNAGVLFPKAEEFLLNHIRNSTAQQYFHVPSNPFGWTAGKLGEWYADGPSESSAFHNDKGYWQQGWFEQHQRLAAALGAQRGRAGISISGDMHASAISKISRSGDIDLSANPIHTILPGTIGTATQGFPSTVRGVFPWHPSALESEDVAKIEERNGFSIVDVYPDRVTVKQFRWRPPEPVAAIASLEPYASYTINRPA</sequence>
<dbReference type="SUPFAM" id="SSF56300">
    <property type="entry name" value="Metallo-dependent phosphatases"/>
    <property type="match status" value="1"/>
</dbReference>
<dbReference type="Gene3D" id="3.60.21.70">
    <property type="entry name" value="PhoD-like phosphatase"/>
    <property type="match status" value="1"/>
</dbReference>
<dbReference type="AlphaFoldDB" id="U2ZZ41"/>
<reference evidence="2" key="1">
    <citation type="submission" date="2013-09" db="EMBL/GenBank/DDBJ databases">
        <title>Whole genome shotgun sequence of Novosphingobium tardaugens NBRC 16725.</title>
        <authorList>
            <person name="Isaki S."/>
            <person name="Hosoyama A."/>
            <person name="Tsuchikane K."/>
            <person name="Katsumata H."/>
            <person name="Ando Y."/>
            <person name="Yamazaki S."/>
            <person name="Fujita N."/>
        </authorList>
    </citation>
    <scope>NUCLEOTIDE SEQUENCE [LARGE SCALE GENOMIC DNA]</scope>
    <source>
        <strain evidence="2">NBRC 16725</strain>
    </source>
</reference>
<dbReference type="EMBL" id="BASZ01000001">
    <property type="protein sequence ID" value="GAD47783.1"/>
    <property type="molecule type" value="Genomic_DNA"/>
</dbReference>
<dbReference type="InterPro" id="IPR029052">
    <property type="entry name" value="Metallo-depent_PP-like"/>
</dbReference>
<evidence type="ECO:0000256" key="1">
    <source>
        <dbReference type="SAM" id="Phobius"/>
    </source>
</evidence>